<name>A0A0V0GUU2_SOLCH</name>
<dbReference type="PANTHER" id="PTHR33740">
    <property type="entry name" value="GPI-ANCHORED ADHESIN-LIKE PROTEIN"/>
    <property type="match status" value="1"/>
</dbReference>
<dbReference type="EMBL" id="GEDG01032177">
    <property type="protein sequence ID" value="JAP10955.1"/>
    <property type="molecule type" value="Transcribed_RNA"/>
</dbReference>
<accession>A0A0V0GUU2</accession>
<evidence type="ECO:0000313" key="1">
    <source>
        <dbReference type="EMBL" id="JAP10955.1"/>
    </source>
</evidence>
<sequence length="71" mass="7720">MLLITMLKEWALKAGKQTEELKDAAMSKMGDSVQGLQQSSAEVGSALKDGVKRFADDCRGGVEKISQKFKT</sequence>
<organism evidence="1">
    <name type="scientific">Solanum chacoense</name>
    <name type="common">Chaco potato</name>
    <dbReference type="NCBI Taxonomy" id="4108"/>
    <lineage>
        <taxon>Eukaryota</taxon>
        <taxon>Viridiplantae</taxon>
        <taxon>Streptophyta</taxon>
        <taxon>Embryophyta</taxon>
        <taxon>Tracheophyta</taxon>
        <taxon>Spermatophyta</taxon>
        <taxon>Magnoliopsida</taxon>
        <taxon>eudicotyledons</taxon>
        <taxon>Gunneridae</taxon>
        <taxon>Pentapetalae</taxon>
        <taxon>asterids</taxon>
        <taxon>lamiids</taxon>
        <taxon>Solanales</taxon>
        <taxon>Solanaceae</taxon>
        <taxon>Solanoideae</taxon>
        <taxon>Solaneae</taxon>
        <taxon>Solanum</taxon>
    </lineage>
</organism>
<protein>
    <submittedName>
        <fullName evidence="1">Putative ovule protein</fullName>
    </submittedName>
</protein>
<reference evidence="1" key="1">
    <citation type="submission" date="2015-12" db="EMBL/GenBank/DDBJ databases">
        <title>Gene expression during late stages of embryo sac development: a critical building block for successful pollen-pistil interactions.</title>
        <authorList>
            <person name="Liu Y."/>
            <person name="Joly V."/>
            <person name="Sabar M."/>
            <person name="Matton D.P."/>
        </authorList>
    </citation>
    <scope>NUCLEOTIDE SEQUENCE</scope>
</reference>
<dbReference type="PANTHER" id="PTHR33740:SF3">
    <property type="entry name" value="GPI-ANCHORED ADHESIN-LIKE PROTEIN"/>
    <property type="match status" value="1"/>
</dbReference>
<dbReference type="AlphaFoldDB" id="A0A0V0GUU2"/>
<proteinExistence type="predicted"/>